<comment type="subcellular location">
    <subcellularLocation>
        <location evidence="1">Nucleus</location>
    </subcellularLocation>
</comment>
<evidence type="ECO:0000313" key="4">
    <source>
        <dbReference type="Proteomes" id="UP000653271"/>
    </source>
</evidence>
<gene>
    <name evidence="3" type="primary">Gpkow</name>
    <name evidence="3" type="ORF">PIACAY_R15117</name>
</gene>
<organism evidence="3 4">
    <name type="scientific">Piaya cayana</name>
    <name type="common">Common squirrel cuckoo</name>
    <dbReference type="NCBI Taxonomy" id="33601"/>
    <lineage>
        <taxon>Eukaryota</taxon>
        <taxon>Metazoa</taxon>
        <taxon>Chordata</taxon>
        <taxon>Craniata</taxon>
        <taxon>Vertebrata</taxon>
        <taxon>Euteleostomi</taxon>
        <taxon>Archelosauria</taxon>
        <taxon>Archosauria</taxon>
        <taxon>Dinosauria</taxon>
        <taxon>Saurischia</taxon>
        <taxon>Theropoda</taxon>
        <taxon>Coelurosauria</taxon>
        <taxon>Aves</taxon>
        <taxon>Neognathae</taxon>
        <taxon>Neoaves</taxon>
        <taxon>Otidimorphae</taxon>
        <taxon>Cuculiformes</taxon>
        <taxon>Coccyzidae</taxon>
        <taxon>Piaya</taxon>
    </lineage>
</organism>
<dbReference type="PANTHER" id="PTHR15818">
    <property type="entry name" value="G PATCH AND KOW-CONTAINING"/>
    <property type="match status" value="1"/>
</dbReference>
<comment type="caution">
    <text evidence="3">The sequence shown here is derived from an EMBL/GenBank/DDBJ whole genome shotgun (WGS) entry which is preliminary data.</text>
</comment>
<feature type="compositionally biased region" description="Polar residues" evidence="2">
    <location>
        <begin position="65"/>
        <end position="77"/>
    </location>
</feature>
<feature type="region of interest" description="Disordered" evidence="2">
    <location>
        <begin position="49"/>
        <end position="85"/>
    </location>
</feature>
<feature type="non-terminal residue" evidence="3">
    <location>
        <position position="1"/>
    </location>
</feature>
<reference evidence="3" key="1">
    <citation type="submission" date="2019-09" db="EMBL/GenBank/DDBJ databases">
        <title>Bird 10,000 Genomes (B10K) Project - Family phase.</title>
        <authorList>
            <person name="Zhang G."/>
        </authorList>
    </citation>
    <scope>NUCLEOTIDE SEQUENCE</scope>
    <source>
        <strain evidence="3">B10K-DU-008-47</strain>
        <tissue evidence="3">Mixed tissue sample</tissue>
    </source>
</reference>
<comment type="function">
    <text evidence="1">RNA-binding protein involved in pre-mRNA splicing.</text>
</comment>
<proteinExistence type="inferred from homology"/>
<feature type="non-terminal residue" evidence="3">
    <location>
        <position position="121"/>
    </location>
</feature>
<comment type="similarity">
    <text evidence="1">Belongs to the MOS2 family.</text>
</comment>
<dbReference type="GO" id="GO:0000398">
    <property type="term" value="P:mRNA splicing, via spliceosome"/>
    <property type="evidence" value="ECO:0007669"/>
    <property type="project" value="UniProtKB-UniRule"/>
</dbReference>
<dbReference type="PANTHER" id="PTHR15818:SF2">
    <property type="entry name" value="G-PATCH DOMAIN AND KOW MOTIFS-CONTAINING PROTEIN"/>
    <property type="match status" value="1"/>
</dbReference>
<dbReference type="InterPro" id="IPR045166">
    <property type="entry name" value="Spp2-like"/>
</dbReference>
<keyword evidence="1" id="KW-0539">Nucleus</keyword>
<keyword evidence="4" id="KW-1185">Reference proteome</keyword>
<dbReference type="AlphaFoldDB" id="A0A850XN37"/>
<evidence type="ECO:0000256" key="1">
    <source>
        <dbReference type="RuleBase" id="RU369096"/>
    </source>
</evidence>
<name>A0A850XN37_PIACA</name>
<dbReference type="Proteomes" id="UP000653271">
    <property type="component" value="Unassembled WGS sequence"/>
</dbReference>
<protein>
    <recommendedName>
        <fullName evidence="1">G-patch domain and KOW motifs-containing protein</fullName>
    </recommendedName>
</protein>
<keyword evidence="1" id="KW-0507">mRNA processing</keyword>
<sequence>VEDVLSADNCVCRTDKGHLVEGVKESMLETVIPRGDGDRVMVVRGPHAGKVRGRLGGGSPLCSKPPQTRRCSPQPSQVGRIVDRQQARNRVTVQLQHEEAGRAVELDYDAVCHYVGGREDK</sequence>
<evidence type="ECO:0000256" key="2">
    <source>
        <dbReference type="SAM" id="MobiDB-lite"/>
    </source>
</evidence>
<dbReference type="OrthoDB" id="5577072at2759"/>
<keyword evidence="1" id="KW-0508">mRNA splicing</keyword>
<evidence type="ECO:0000313" key="3">
    <source>
        <dbReference type="EMBL" id="NWH82991.1"/>
    </source>
</evidence>
<accession>A0A850XN37</accession>
<dbReference type="GO" id="GO:0005681">
    <property type="term" value="C:spliceosomal complex"/>
    <property type="evidence" value="ECO:0007669"/>
    <property type="project" value="TreeGrafter"/>
</dbReference>
<dbReference type="EMBL" id="WAAB01038195">
    <property type="protein sequence ID" value="NWH82991.1"/>
    <property type="molecule type" value="Genomic_DNA"/>
</dbReference>